<name>A0A2G1VDN3_9GAMM</name>
<accession>A0A2G1VDN3</accession>
<evidence type="ECO:0000313" key="2">
    <source>
        <dbReference type="Proteomes" id="UP000229044"/>
    </source>
</evidence>
<evidence type="ECO:0000313" key="1">
    <source>
        <dbReference type="EMBL" id="PHQ24782.1"/>
    </source>
</evidence>
<organism evidence="1 2">
    <name type="scientific">Marinobacter guineae</name>
    <dbReference type="NCBI Taxonomy" id="432303"/>
    <lineage>
        <taxon>Bacteria</taxon>
        <taxon>Pseudomonadati</taxon>
        <taxon>Pseudomonadota</taxon>
        <taxon>Gammaproteobacteria</taxon>
        <taxon>Pseudomonadales</taxon>
        <taxon>Marinobacteraceae</taxon>
        <taxon>Marinobacter</taxon>
    </lineage>
</organism>
<sequence>MKLPNRLYYSIPELAERWKCDISAVLECIVCGSLTPSVFLEDTPGWVISETAEINVDIVNESPEPLTGEVWFSPSKALLKGSQNVSAGLFFSESPDIPAHSRVILQSPIEASIETISIRNHPFIRLYEETFSGPELNRSNMINLAAATTERNTLYKIILGMAMAKYDYNPESRRNSATGENAGSISADLEEAGLSVDADTIREHLKAAYAATPPEKS</sequence>
<dbReference type="AlphaFoldDB" id="A0A2G1VDN3"/>
<comment type="caution">
    <text evidence="1">The sequence shown here is derived from an EMBL/GenBank/DDBJ whole genome shotgun (WGS) entry which is preliminary data.</text>
</comment>
<keyword evidence="2" id="KW-1185">Reference proteome</keyword>
<proteinExistence type="predicted"/>
<dbReference type="EMBL" id="NTFI01000004">
    <property type="protein sequence ID" value="PHQ24782.1"/>
    <property type="molecule type" value="Genomic_DNA"/>
</dbReference>
<dbReference type="Proteomes" id="UP000229044">
    <property type="component" value="Unassembled WGS sequence"/>
</dbReference>
<protein>
    <submittedName>
        <fullName evidence="1">Uncharacterized protein</fullName>
    </submittedName>
</protein>
<gene>
    <name evidence="1" type="ORF">CLH62_14560</name>
</gene>
<reference evidence="1 2" key="1">
    <citation type="submission" date="2017-09" db="EMBL/GenBank/DDBJ databases">
        <title>The draft genome sequences of Marinobacter guineae M3B.</title>
        <authorList>
            <person name="Cao J."/>
        </authorList>
    </citation>
    <scope>NUCLEOTIDE SEQUENCE [LARGE SCALE GENOMIC DNA]</scope>
    <source>
        <strain evidence="1 2">M3B</strain>
    </source>
</reference>